<keyword evidence="1" id="KW-0677">Repeat</keyword>
<name>A0A1A6HIN8_NEOLE</name>
<sequence length="101" mass="11495">MIRALDPSNTKVLKVLWNSKNDEMKVDTLDFEHFLSMLQTVAKKKDQRIYEDCVEGLHVVDKEGNTTTLGAEIHHVLVTLSEKMTEEEVEMLVAKHEGNNG</sequence>
<dbReference type="FunFam" id="1.10.238.10:FF:000003">
    <property type="entry name" value="Calmodulin A"/>
    <property type="match status" value="1"/>
</dbReference>
<keyword evidence="4" id="KW-1185">Reference proteome</keyword>
<organism evidence="3 4">
    <name type="scientific">Neotoma lepida</name>
    <name type="common">Desert woodrat</name>
    <dbReference type="NCBI Taxonomy" id="56216"/>
    <lineage>
        <taxon>Eukaryota</taxon>
        <taxon>Metazoa</taxon>
        <taxon>Chordata</taxon>
        <taxon>Craniata</taxon>
        <taxon>Vertebrata</taxon>
        <taxon>Euteleostomi</taxon>
        <taxon>Mammalia</taxon>
        <taxon>Eutheria</taxon>
        <taxon>Euarchontoglires</taxon>
        <taxon>Glires</taxon>
        <taxon>Rodentia</taxon>
        <taxon>Myomorpha</taxon>
        <taxon>Muroidea</taxon>
        <taxon>Cricetidae</taxon>
        <taxon>Neotominae</taxon>
        <taxon>Neotoma</taxon>
    </lineage>
</organism>
<comment type="caution">
    <text evidence="3">The sequence shown here is derived from an EMBL/GenBank/DDBJ whole genome shotgun (WGS) entry which is preliminary data.</text>
</comment>
<gene>
    <name evidence="3" type="ORF">A6R68_20099</name>
</gene>
<dbReference type="AlphaFoldDB" id="A0A1A6HIN8"/>
<dbReference type="EMBL" id="LZPO01029639">
    <property type="protein sequence ID" value="OBS77512.1"/>
    <property type="molecule type" value="Genomic_DNA"/>
</dbReference>
<reference evidence="3 4" key="1">
    <citation type="submission" date="2016-06" db="EMBL/GenBank/DDBJ databases">
        <title>The Draft Genome Sequence and Annotation of the Desert Woodrat Neotoma lepida.</title>
        <authorList>
            <person name="Campbell M."/>
            <person name="Oakeson K.F."/>
            <person name="Yandell M."/>
            <person name="Halpert J.R."/>
            <person name="Dearing D."/>
        </authorList>
    </citation>
    <scope>NUCLEOTIDE SEQUENCE [LARGE SCALE GENOMIC DNA]</scope>
    <source>
        <strain evidence="3">417</strain>
        <tissue evidence="3">Liver</tissue>
    </source>
</reference>
<dbReference type="OrthoDB" id="5959761at2759"/>
<dbReference type="STRING" id="56216.A0A1A6HIN8"/>
<accession>A0A1A6HIN8</accession>
<dbReference type="SUPFAM" id="SSF47473">
    <property type="entry name" value="EF-hand"/>
    <property type="match status" value="1"/>
</dbReference>
<evidence type="ECO:0000256" key="2">
    <source>
        <dbReference type="ARBA" id="ARBA00072320"/>
    </source>
</evidence>
<dbReference type="Gene3D" id="1.10.238.10">
    <property type="entry name" value="EF-hand"/>
    <property type="match status" value="1"/>
</dbReference>
<evidence type="ECO:0000313" key="3">
    <source>
        <dbReference type="EMBL" id="OBS77512.1"/>
    </source>
</evidence>
<evidence type="ECO:0000313" key="4">
    <source>
        <dbReference type="Proteomes" id="UP000092124"/>
    </source>
</evidence>
<dbReference type="InterPro" id="IPR011992">
    <property type="entry name" value="EF-hand-dom_pair"/>
</dbReference>
<dbReference type="Proteomes" id="UP000092124">
    <property type="component" value="Unassembled WGS sequence"/>
</dbReference>
<dbReference type="PANTHER" id="PTHR23048">
    <property type="entry name" value="MYOSIN LIGHT CHAIN 1, 3"/>
    <property type="match status" value="1"/>
</dbReference>
<dbReference type="InterPro" id="IPR050230">
    <property type="entry name" value="CALM/Myosin/TropC-like"/>
</dbReference>
<feature type="non-terminal residue" evidence="3">
    <location>
        <position position="101"/>
    </location>
</feature>
<dbReference type="GO" id="GO:0016460">
    <property type="term" value="C:myosin II complex"/>
    <property type="evidence" value="ECO:0007669"/>
    <property type="project" value="TreeGrafter"/>
</dbReference>
<dbReference type="PANTHER" id="PTHR23048:SF7">
    <property type="entry name" value="SIMILAR TO MYOSIN, LIGHT POLYPEPTIDE 6, ALKALI, SMOOTH MUSCLE AND NON-MUSCLE"/>
    <property type="match status" value="1"/>
</dbReference>
<evidence type="ECO:0000256" key="1">
    <source>
        <dbReference type="ARBA" id="ARBA00022737"/>
    </source>
</evidence>
<proteinExistence type="predicted"/>
<protein>
    <recommendedName>
        <fullName evidence="2">EF-hand calcium-binding domain-containing protein 11</fullName>
    </recommendedName>
</protein>
<dbReference type="GO" id="GO:0008307">
    <property type="term" value="F:structural constituent of muscle"/>
    <property type="evidence" value="ECO:0007669"/>
    <property type="project" value="TreeGrafter"/>
</dbReference>